<organism evidence="2">
    <name type="scientific">marine sediment metagenome</name>
    <dbReference type="NCBI Taxonomy" id="412755"/>
    <lineage>
        <taxon>unclassified sequences</taxon>
        <taxon>metagenomes</taxon>
        <taxon>ecological metagenomes</taxon>
    </lineage>
</organism>
<sequence length="304" mass="33715">MAGTPTSPRPTSSPALPQCFEGGWGSVRPKDTGDLILFPITCSTWACGDCAQRKLDRLIAQAFAGQPTKRFMLTTLPDPSRSFVEGVRRHRRNVAKLVKRIRRVWGPFEYFVAVEPTKQGAPHFHGLARSEFVDQAWLSRNWKQITGAEVVWILAIKKERSAVHHAVKYCLKTAAEVSQGSPGFRPVTMSGSWLPDDWHAKDAADSDFEFLGFFRLSGPGFFDALDRFGFEAVPSPAMQGGLLLRARGPPNRDALDQSLHFGSSGERKLAALLLCTVLRPGARRVSAEQLRDEIDFSGDPRPRI</sequence>
<dbReference type="InterPro" id="IPR056906">
    <property type="entry name" value="ORF2/G2P_dom"/>
</dbReference>
<proteinExistence type="predicted"/>
<accession>X1R4K4</accession>
<evidence type="ECO:0000313" key="2">
    <source>
        <dbReference type="EMBL" id="GAI61976.1"/>
    </source>
</evidence>
<feature type="domain" description="Replication-associated protein ORF2/G2P" evidence="1">
    <location>
        <begin position="89"/>
        <end position="173"/>
    </location>
</feature>
<dbReference type="AlphaFoldDB" id="X1R4K4"/>
<evidence type="ECO:0000259" key="1">
    <source>
        <dbReference type="Pfam" id="PF23343"/>
    </source>
</evidence>
<protein>
    <recommendedName>
        <fullName evidence="1">Replication-associated protein ORF2/G2P domain-containing protein</fullName>
    </recommendedName>
</protein>
<name>X1R4K4_9ZZZZ</name>
<dbReference type="EMBL" id="BARW01000277">
    <property type="protein sequence ID" value="GAI61976.1"/>
    <property type="molecule type" value="Genomic_DNA"/>
</dbReference>
<dbReference type="Pfam" id="PF23343">
    <property type="entry name" value="REP_ORF2-G2P"/>
    <property type="match status" value="1"/>
</dbReference>
<gene>
    <name evidence="2" type="ORF">S12H4_01401</name>
</gene>
<reference evidence="2" key="1">
    <citation type="journal article" date="2014" name="Front. Microbiol.">
        <title>High frequency of phylogenetically diverse reductive dehalogenase-homologous genes in deep subseafloor sedimentary metagenomes.</title>
        <authorList>
            <person name="Kawai M."/>
            <person name="Futagami T."/>
            <person name="Toyoda A."/>
            <person name="Takaki Y."/>
            <person name="Nishi S."/>
            <person name="Hori S."/>
            <person name="Arai W."/>
            <person name="Tsubouchi T."/>
            <person name="Morono Y."/>
            <person name="Uchiyama I."/>
            <person name="Ito T."/>
            <person name="Fujiyama A."/>
            <person name="Inagaki F."/>
            <person name="Takami H."/>
        </authorList>
    </citation>
    <scope>NUCLEOTIDE SEQUENCE</scope>
    <source>
        <strain evidence="2">Expedition CK06-06</strain>
    </source>
</reference>
<comment type="caution">
    <text evidence="2">The sequence shown here is derived from an EMBL/GenBank/DDBJ whole genome shotgun (WGS) entry which is preliminary data.</text>
</comment>